<sequence>MGSVRALTSVIGTKKNGGESFSCFHWMNVLSWKGANKFARKLIILLRREEHPSPNCYQVQQRTLSDISRNERPSIGYFSNINATIDSKIWECSQILLHRLPLMQLQLRILLHDNHPVISHDLIHHQDSFFTSVYRQTYLSCFLFVLFGV</sequence>
<dbReference type="EMBL" id="CAADRP010002185">
    <property type="protein sequence ID" value="VFU63079.1"/>
    <property type="molecule type" value="Genomic_DNA"/>
</dbReference>
<proteinExistence type="predicted"/>
<organism evidence="1">
    <name type="scientific">Salix viminalis</name>
    <name type="common">Common osier</name>
    <name type="synonym">Basket willow</name>
    <dbReference type="NCBI Taxonomy" id="40686"/>
    <lineage>
        <taxon>Eukaryota</taxon>
        <taxon>Viridiplantae</taxon>
        <taxon>Streptophyta</taxon>
        <taxon>Embryophyta</taxon>
        <taxon>Tracheophyta</taxon>
        <taxon>Spermatophyta</taxon>
        <taxon>Magnoliopsida</taxon>
        <taxon>eudicotyledons</taxon>
        <taxon>Gunneridae</taxon>
        <taxon>Pentapetalae</taxon>
        <taxon>rosids</taxon>
        <taxon>fabids</taxon>
        <taxon>Malpighiales</taxon>
        <taxon>Salicaceae</taxon>
        <taxon>Saliceae</taxon>
        <taxon>Salix</taxon>
    </lineage>
</organism>
<accession>A0A6N2N7Y4</accession>
<evidence type="ECO:0000313" key="1">
    <source>
        <dbReference type="EMBL" id="VFU63079.1"/>
    </source>
</evidence>
<reference evidence="1" key="1">
    <citation type="submission" date="2019-03" db="EMBL/GenBank/DDBJ databases">
        <authorList>
            <person name="Mank J."/>
            <person name="Almeida P."/>
        </authorList>
    </citation>
    <scope>NUCLEOTIDE SEQUENCE</scope>
    <source>
        <strain evidence="1">78183</strain>
    </source>
</reference>
<protein>
    <submittedName>
        <fullName evidence="1">Uncharacterized protein</fullName>
    </submittedName>
</protein>
<dbReference type="AlphaFoldDB" id="A0A6N2N7Y4"/>
<name>A0A6N2N7Y4_SALVM</name>
<gene>
    <name evidence="1" type="ORF">SVIM_LOCUS479479</name>
</gene>